<gene>
    <name evidence="1" type="ORF">I8531_001130</name>
</gene>
<proteinExistence type="predicted"/>
<sequence length="160" mass="18276">MVGCKMFDFSAEIKSFHSLGNVLLNTNISVYLAEMYSDHCVEYKEYLLPDASKRFAYVLDETLTVSTEPDGNIFSIGCNQNYRGLYKKLLYAGQEIGEIKKLTSRQRIFNGSIVIDEDFGFIFILPPPFDEIADNIDSIPLNLKLNEIYIGDYSLWNPCK</sequence>
<dbReference type="Proteomes" id="UP000867740">
    <property type="component" value="Unassembled WGS sequence"/>
</dbReference>
<dbReference type="AlphaFoldDB" id="A0A9P3T5A8"/>
<reference evidence="1" key="2">
    <citation type="submission" date="2020-10" db="EMBL/GenBank/DDBJ databases">
        <authorList>
            <consortium name="NCBI Pathogen Detection Project"/>
        </authorList>
    </citation>
    <scope>NUCLEOTIDE SEQUENCE</scope>
    <source>
        <strain evidence="1">CAVp300</strain>
    </source>
</reference>
<evidence type="ECO:0000313" key="1">
    <source>
        <dbReference type="EMBL" id="HAT3580865.1"/>
    </source>
</evidence>
<dbReference type="EMBL" id="DACSUM010000006">
    <property type="protein sequence ID" value="HAT3580865.1"/>
    <property type="molecule type" value="Genomic_DNA"/>
</dbReference>
<protein>
    <submittedName>
        <fullName evidence="1">Uncharacterized protein</fullName>
    </submittedName>
</protein>
<evidence type="ECO:0000313" key="2">
    <source>
        <dbReference type="Proteomes" id="UP000867740"/>
    </source>
</evidence>
<reference evidence="1" key="1">
    <citation type="journal article" date="2018" name="Genome Biol.">
        <title>SKESA: strategic k-mer extension for scrupulous assemblies.</title>
        <authorList>
            <person name="Souvorov A."/>
            <person name="Agarwala R."/>
            <person name="Lipman D.J."/>
        </authorList>
    </citation>
    <scope>NUCLEOTIDE SEQUENCE</scope>
    <source>
        <strain evidence="1">CAVp300</strain>
    </source>
</reference>
<organism evidence="1 2">
    <name type="scientific">Kluyvera intermedia</name>
    <name type="common">Enterobacter intermedius</name>
    <dbReference type="NCBI Taxonomy" id="61648"/>
    <lineage>
        <taxon>Bacteria</taxon>
        <taxon>Pseudomonadati</taxon>
        <taxon>Pseudomonadota</taxon>
        <taxon>Gammaproteobacteria</taxon>
        <taxon>Enterobacterales</taxon>
        <taxon>Enterobacteriaceae</taxon>
        <taxon>Kluyvera</taxon>
    </lineage>
</organism>
<name>A0A9P3T5A8_KLUIN</name>
<accession>A0A9P3T5A8</accession>
<comment type="caution">
    <text evidence="1">The sequence shown here is derived from an EMBL/GenBank/DDBJ whole genome shotgun (WGS) entry which is preliminary data.</text>
</comment>